<dbReference type="AlphaFoldDB" id="A0A1F4W056"/>
<proteinExistence type="predicted"/>
<reference evidence="2 3" key="1">
    <citation type="journal article" date="2016" name="Nat. Commun.">
        <title>Thousands of microbial genomes shed light on interconnected biogeochemical processes in an aquifer system.</title>
        <authorList>
            <person name="Anantharaman K."/>
            <person name="Brown C.T."/>
            <person name="Hug L.A."/>
            <person name="Sharon I."/>
            <person name="Castelle C.J."/>
            <person name="Probst A.J."/>
            <person name="Thomas B.C."/>
            <person name="Singh A."/>
            <person name="Wilkins M.J."/>
            <person name="Karaoz U."/>
            <person name="Brodie E.L."/>
            <person name="Williams K.H."/>
            <person name="Hubbard S.S."/>
            <person name="Banfield J.F."/>
        </authorList>
    </citation>
    <scope>NUCLEOTIDE SEQUENCE [LARGE SCALE GENOMIC DNA]</scope>
</reference>
<sequence length="110" mass="12082">MKKFIKKINIDSTKLIKSVYKASIVMFVLCIGIRLVISSTITVGNEELAGLRAEKLELEKQISGLTYVNSEKASLKSIEDRAGSLGFVELTEKISSIDVSFQSKVASLIQ</sequence>
<evidence type="ECO:0008006" key="4">
    <source>
        <dbReference type="Google" id="ProtNLM"/>
    </source>
</evidence>
<evidence type="ECO:0000313" key="3">
    <source>
        <dbReference type="Proteomes" id="UP000176614"/>
    </source>
</evidence>
<accession>A0A1F4W056</accession>
<organism evidence="2 3">
    <name type="scientific">candidate division WWE3 bacterium RIFOXYA2_FULL_46_9</name>
    <dbReference type="NCBI Taxonomy" id="1802636"/>
    <lineage>
        <taxon>Bacteria</taxon>
        <taxon>Katanobacteria</taxon>
    </lineage>
</organism>
<dbReference type="EMBL" id="MEVT01000012">
    <property type="protein sequence ID" value="OGC62809.1"/>
    <property type="molecule type" value="Genomic_DNA"/>
</dbReference>
<protein>
    <recommendedName>
        <fullName evidence="4">Cell division protein FtsL</fullName>
    </recommendedName>
</protein>
<comment type="caution">
    <text evidence="2">The sequence shown here is derived from an EMBL/GenBank/DDBJ whole genome shotgun (WGS) entry which is preliminary data.</text>
</comment>
<keyword evidence="1" id="KW-0472">Membrane</keyword>
<keyword evidence="1" id="KW-1133">Transmembrane helix</keyword>
<evidence type="ECO:0000256" key="1">
    <source>
        <dbReference type="SAM" id="Phobius"/>
    </source>
</evidence>
<evidence type="ECO:0000313" key="2">
    <source>
        <dbReference type="EMBL" id="OGC62809.1"/>
    </source>
</evidence>
<name>A0A1F4W056_UNCKA</name>
<feature type="transmembrane region" description="Helical" evidence="1">
    <location>
        <begin position="20"/>
        <end position="37"/>
    </location>
</feature>
<keyword evidence="1" id="KW-0812">Transmembrane</keyword>
<dbReference type="Proteomes" id="UP000176614">
    <property type="component" value="Unassembled WGS sequence"/>
</dbReference>
<gene>
    <name evidence="2" type="ORF">A2264_04040</name>
</gene>